<evidence type="ECO:0000256" key="6">
    <source>
        <dbReference type="ARBA" id="ARBA00022670"/>
    </source>
</evidence>
<evidence type="ECO:0000256" key="13">
    <source>
        <dbReference type="ARBA" id="ARBA00045533"/>
    </source>
</evidence>
<evidence type="ECO:0000256" key="2">
    <source>
        <dbReference type="ARBA" id="ARBA00004648"/>
    </source>
</evidence>
<keyword evidence="8 15" id="KW-0378">Hydrolase</keyword>
<organism evidence="17">
    <name type="scientific">Candida tenuis (strain ATCC 10573 / BCRC 21748 / CBS 615 / JCM 9827 / NBRC 10315 / NRRL Y-1498 / VKM Y-70)</name>
    <name type="common">Yeast</name>
    <name type="synonym">Yamadazyma tenuis</name>
    <dbReference type="NCBI Taxonomy" id="590646"/>
    <lineage>
        <taxon>Eukaryota</taxon>
        <taxon>Fungi</taxon>
        <taxon>Dikarya</taxon>
        <taxon>Ascomycota</taxon>
        <taxon>Saccharomycotina</taxon>
        <taxon>Pichiomycetes</taxon>
        <taxon>Debaryomycetaceae</taxon>
        <taxon>Yamadazyma</taxon>
    </lineage>
</organism>
<dbReference type="InterPro" id="IPR001733">
    <property type="entry name" value="Peptidase_S26B"/>
</dbReference>
<evidence type="ECO:0000256" key="4">
    <source>
        <dbReference type="ARBA" id="ARBA00013208"/>
    </source>
</evidence>
<dbReference type="EC" id="3.4.21.89" evidence="4 15"/>
<dbReference type="AlphaFoldDB" id="G3BCV1"/>
<gene>
    <name evidence="16" type="ORF">CANTEDRAFT_116266</name>
</gene>
<dbReference type="GO" id="GO:0009003">
    <property type="term" value="F:signal peptidase activity"/>
    <property type="evidence" value="ECO:0007669"/>
    <property type="project" value="UniProtKB-EC"/>
</dbReference>
<dbReference type="GO" id="GO:0005787">
    <property type="term" value="C:signal peptidase complex"/>
    <property type="evidence" value="ECO:0007669"/>
    <property type="project" value="TreeGrafter"/>
</dbReference>
<dbReference type="GeneID" id="18248222"/>
<dbReference type="NCBIfam" id="TIGR02228">
    <property type="entry name" value="sigpep_I_arch"/>
    <property type="match status" value="1"/>
</dbReference>
<protein>
    <recommendedName>
        <fullName evidence="5 15">Signal peptidase complex catalytic subunit SEC11</fullName>
        <ecNumber evidence="4 15">3.4.21.89</ecNumber>
    </recommendedName>
</protein>
<evidence type="ECO:0000256" key="8">
    <source>
        <dbReference type="ARBA" id="ARBA00022801"/>
    </source>
</evidence>
<keyword evidence="17" id="KW-1185">Reference proteome</keyword>
<accession>G3BCV1</accession>
<evidence type="ECO:0000256" key="10">
    <source>
        <dbReference type="ARBA" id="ARBA00022968"/>
    </source>
</evidence>
<dbReference type="GO" id="GO:0006465">
    <property type="term" value="P:signal peptide processing"/>
    <property type="evidence" value="ECO:0007669"/>
    <property type="project" value="UniProtKB-UniRule"/>
</dbReference>
<keyword evidence="12" id="KW-0472">Membrane</keyword>
<dbReference type="InterPro" id="IPR019758">
    <property type="entry name" value="Pept_S26A_signal_pept_1_CS"/>
</dbReference>
<dbReference type="MEROPS" id="S26.010"/>
<evidence type="ECO:0000313" key="17">
    <source>
        <dbReference type="Proteomes" id="UP000000707"/>
    </source>
</evidence>
<dbReference type="PRINTS" id="PR00728">
    <property type="entry name" value="SIGNALPTASE"/>
</dbReference>
<evidence type="ECO:0000256" key="5">
    <source>
        <dbReference type="ARBA" id="ARBA00019685"/>
    </source>
</evidence>
<evidence type="ECO:0000256" key="15">
    <source>
        <dbReference type="RuleBase" id="RU362047"/>
    </source>
</evidence>
<evidence type="ECO:0000256" key="7">
    <source>
        <dbReference type="ARBA" id="ARBA00022692"/>
    </source>
</evidence>
<evidence type="ECO:0000256" key="12">
    <source>
        <dbReference type="ARBA" id="ARBA00023136"/>
    </source>
</evidence>
<dbReference type="GO" id="GO:0004252">
    <property type="term" value="F:serine-type endopeptidase activity"/>
    <property type="evidence" value="ECO:0007669"/>
    <property type="project" value="InterPro"/>
</dbReference>
<reference evidence="16 17" key="1">
    <citation type="journal article" date="2011" name="Proc. Natl. Acad. Sci. U.S.A.">
        <title>Comparative genomics of xylose-fermenting fungi for enhanced biofuel production.</title>
        <authorList>
            <person name="Wohlbach D.J."/>
            <person name="Kuo A."/>
            <person name="Sato T.K."/>
            <person name="Potts K.M."/>
            <person name="Salamov A.A."/>
            <person name="LaButti K.M."/>
            <person name="Sun H."/>
            <person name="Clum A."/>
            <person name="Pangilinan J.L."/>
            <person name="Lindquist E.A."/>
            <person name="Lucas S."/>
            <person name="Lapidus A."/>
            <person name="Jin M."/>
            <person name="Gunawan C."/>
            <person name="Balan V."/>
            <person name="Dale B.E."/>
            <person name="Jeffries T.W."/>
            <person name="Zinkel R."/>
            <person name="Barry K.W."/>
            <person name="Grigoriev I.V."/>
            <person name="Gasch A.P."/>
        </authorList>
    </citation>
    <scope>NUCLEOTIDE SEQUENCE [LARGE SCALE GENOMIC DNA]</scope>
    <source>
        <strain evidence="16">ATCC 10573</strain>
        <strain evidence="17">ATCC 10573 / BCRC 21748 / CBS 615 / JCM 9827 / NBRC 10315 / NRRL Y-1498 / VKM Y-70</strain>
    </source>
</reference>
<evidence type="ECO:0000256" key="1">
    <source>
        <dbReference type="ARBA" id="ARBA00000677"/>
    </source>
</evidence>
<name>G3BCV1_CANTC</name>
<comment type="similarity">
    <text evidence="3 15">Belongs to the peptidase S26B family.</text>
</comment>
<dbReference type="EMBL" id="GL996528">
    <property type="protein sequence ID" value="EGV61054.1"/>
    <property type="molecule type" value="Genomic_DNA"/>
</dbReference>
<sequence length="165" mass="18523">MNLRTQVAQFLALAYVFSGAYMTWKTLGVVANTHSPIVVVLTGSMEPAFQRGDVLFLWNRQKSNSVGDVVVYETSTKDIPIVHRVVREHHNQDKQYLLTKGDNNAVDDLSLYGRKKSYLTQSDLVGTVKGYLPKVGYVTILLTENQYFRFGVFGLMALSALLQSE</sequence>
<comment type="subunit">
    <text evidence="14">Component of the signal peptidase complex (SPC) composed of a catalytic subunit SEC11 and three accessory subunits SPC1, SPC2 and SPC3. The complex induces a local thinning of the ER membrane which is used to measure the length of the signal peptide (SP) h-region of protein substrates. This ensures the selectivity of the complex towards h-regions shorter than 18-20 amino acids. SPC associates with the translocon complex.</text>
</comment>
<comment type="subcellular location">
    <subcellularLocation>
        <location evidence="2">Endoplasmic reticulum membrane</location>
        <topology evidence="2">Single-pass type II membrane protein</topology>
    </subcellularLocation>
</comment>
<dbReference type="SUPFAM" id="SSF51306">
    <property type="entry name" value="LexA/Signal peptidase"/>
    <property type="match status" value="1"/>
</dbReference>
<dbReference type="CDD" id="cd06530">
    <property type="entry name" value="S26_SPase_I"/>
    <property type="match status" value="1"/>
</dbReference>
<evidence type="ECO:0000256" key="14">
    <source>
        <dbReference type="ARBA" id="ARBA00047037"/>
    </source>
</evidence>
<evidence type="ECO:0000256" key="11">
    <source>
        <dbReference type="ARBA" id="ARBA00022989"/>
    </source>
</evidence>
<dbReference type="STRING" id="590646.G3BCV1"/>
<keyword evidence="9 15" id="KW-0256">Endoplasmic reticulum</keyword>
<comment type="catalytic activity">
    <reaction evidence="1 15">
        <text>Cleavage of hydrophobic, N-terminal signal or leader sequences from secreted and periplasmic proteins.</text>
        <dbReference type="EC" id="3.4.21.89"/>
    </reaction>
</comment>
<dbReference type="PANTHER" id="PTHR10806">
    <property type="entry name" value="SIGNAL PEPTIDASE COMPLEX CATALYTIC SUBUNIT SEC11"/>
    <property type="match status" value="1"/>
</dbReference>
<evidence type="ECO:0000256" key="9">
    <source>
        <dbReference type="ARBA" id="ARBA00022824"/>
    </source>
</evidence>
<dbReference type="Proteomes" id="UP000000707">
    <property type="component" value="Unassembled WGS sequence"/>
</dbReference>
<dbReference type="eggNOG" id="KOG3342">
    <property type="taxonomic scope" value="Eukaryota"/>
</dbReference>
<keyword evidence="10" id="KW-0735">Signal-anchor</keyword>
<dbReference type="PANTHER" id="PTHR10806:SF6">
    <property type="entry name" value="SIGNAL PEPTIDASE COMPLEX CATALYTIC SUBUNIT SEC11"/>
    <property type="match status" value="1"/>
</dbReference>
<dbReference type="KEGG" id="cten:18248222"/>
<proteinExistence type="inferred from homology"/>
<dbReference type="EMBL" id="GL996528">
    <property type="protein sequence ID" value="EGV61055.1"/>
    <property type="molecule type" value="Genomic_DNA"/>
</dbReference>
<dbReference type="InterPro" id="IPR036286">
    <property type="entry name" value="LexA/Signal_pep-like_sf"/>
</dbReference>
<evidence type="ECO:0000256" key="3">
    <source>
        <dbReference type="ARBA" id="ARBA00011035"/>
    </source>
</evidence>
<evidence type="ECO:0000313" key="16">
    <source>
        <dbReference type="EMBL" id="EGV61055.1"/>
    </source>
</evidence>
<dbReference type="PROSITE" id="PS00761">
    <property type="entry name" value="SPASE_I_3"/>
    <property type="match status" value="1"/>
</dbReference>
<comment type="function">
    <text evidence="13">Catalytic component of the signal peptidase complex (SPC) which catalyzes the cleavage of N-terminal signal sequences from nascent proteins as they are translocated into the lumen of the endoplasmic reticulum. Specifically cleaves N-terminal signal peptides that contain a hydrophobic alpha-helix (h-region) shorter than 18-20 amino acids.</text>
</comment>
<keyword evidence="11" id="KW-1133">Transmembrane helix</keyword>
<dbReference type="OrthoDB" id="10257561at2759"/>
<dbReference type="InterPro" id="IPR019533">
    <property type="entry name" value="Peptidase_S26"/>
</dbReference>
<dbReference type="HOGENOM" id="CLU_089996_0_0_1"/>
<keyword evidence="7" id="KW-0812">Transmembrane</keyword>
<keyword evidence="6 15" id="KW-0645">Protease</keyword>